<evidence type="ECO:0008006" key="3">
    <source>
        <dbReference type="Google" id="ProtNLM"/>
    </source>
</evidence>
<evidence type="ECO:0000313" key="1">
    <source>
        <dbReference type="EMBL" id="QCD45157.1"/>
    </source>
</evidence>
<sequence>MILAFEFEYLGNSEILEHFLACFSENLESSVLKDKNFITLFAKGSDDELLKFSDKLSQELPYSIFTQSSKVYTCEKMLGEKPKKITKTTSNITPFMVRNFLENDKLCKNEFGVFSEIRVFEKNVDEASFFKLLEASFNELKEGKTLKLSAFGSKFQIQILYDFAPFDFVMPTNLKATNKIFKADERVLSLLASFEKPRIKLCTNALFAQNHPELEGSFYVKAPQDIFTYALCAKLFNDGINFIGVKELDQSSFLQVNVAKNSILALIPRSDTGSLGDYFEINLNKDVADGVYLVFKNQKIPLLFFPKFNSLSQIYEIIKLDESGKKLIENFSKNHELPDKNLSGLANVFELLCVVGMILGVDFQKFIDGAFEFWANNGVLIDAKSDGNEFLSTKFIKSAMSFYLATAGRKNIAFGCVQSLAGFLSDSLLKNELEIKDVVFSGDLFKNECISAVFMHEFSANFNVKFDKNLGTMVKI</sequence>
<organism evidence="1 2">
    <name type="scientific">Campylobacter mucosalis CCUG 21559</name>
    <dbReference type="NCBI Taxonomy" id="1032067"/>
    <lineage>
        <taxon>Bacteria</taxon>
        <taxon>Pseudomonadati</taxon>
        <taxon>Campylobacterota</taxon>
        <taxon>Epsilonproteobacteria</taxon>
        <taxon>Campylobacterales</taxon>
        <taxon>Campylobacteraceae</taxon>
        <taxon>Campylobacter</taxon>
    </lineage>
</organism>
<protein>
    <recommendedName>
        <fullName evidence="3">Protein hydE</fullName>
    </recommendedName>
</protein>
<dbReference type="Proteomes" id="UP000503264">
    <property type="component" value="Chromosome"/>
</dbReference>
<name>A0A6G5QHV1_9BACT</name>
<dbReference type="EMBL" id="CP012542">
    <property type="protein sequence ID" value="QCD45157.1"/>
    <property type="molecule type" value="Genomic_DNA"/>
</dbReference>
<proteinExistence type="predicted"/>
<evidence type="ECO:0000313" key="2">
    <source>
        <dbReference type="Proteomes" id="UP000503264"/>
    </source>
</evidence>
<accession>A0A6G5QHV1</accession>
<dbReference type="AlphaFoldDB" id="A0A6G5QHV1"/>
<keyword evidence="2" id="KW-1185">Reference proteome</keyword>
<dbReference type="RefSeq" id="WP_171993979.1">
    <property type="nucleotide sequence ID" value="NZ_CP012542.1"/>
</dbReference>
<gene>
    <name evidence="1" type="ORF">CMUC_1393</name>
</gene>
<reference evidence="1 2" key="1">
    <citation type="submission" date="2016-07" db="EMBL/GenBank/DDBJ databases">
        <title>Comparative genomics of the Campylobacter concisus group.</title>
        <authorList>
            <person name="Miller W.G."/>
            <person name="Yee E."/>
            <person name="Chapman M.H."/>
            <person name="Huynh S."/>
            <person name="Bono J.L."/>
            <person name="On S.L.W."/>
            <person name="StLeger J."/>
            <person name="Foster G."/>
            <person name="Parker C.T."/>
        </authorList>
    </citation>
    <scope>NUCLEOTIDE SEQUENCE [LARGE SCALE GENOMIC DNA]</scope>
    <source>
        <strain evidence="1 2">CCUG 21559</strain>
    </source>
</reference>